<name>A0A6G4R0W0_9CAUL</name>
<dbReference type="RefSeq" id="WP_165260460.1">
    <property type="nucleotide sequence ID" value="NZ_JAAKGT010000008.1"/>
</dbReference>
<accession>A0A6G4R0W0</accession>
<keyword evidence="1" id="KW-0732">Signal</keyword>
<comment type="caution">
    <text evidence="2">The sequence shown here is derived from an EMBL/GenBank/DDBJ whole genome shotgun (WGS) entry which is preliminary data.</text>
</comment>
<sequence>MISRAALVVVALCAAALSGCVETVQGANWSGPDVWTGDGRLTSKKALQEHVEGVAVLVCRQAEEGRLADCRIGLETPEGYGFADAAMRMSGQMKIVPAERRPLGEILALPVSFCPTPKDRPACQARAAQRAKEVAEKAG</sequence>
<evidence type="ECO:0000313" key="2">
    <source>
        <dbReference type="EMBL" id="NGM51214.1"/>
    </source>
</evidence>
<evidence type="ECO:0000256" key="1">
    <source>
        <dbReference type="SAM" id="SignalP"/>
    </source>
</evidence>
<gene>
    <name evidence="2" type="ORF">G5B46_16515</name>
</gene>
<dbReference type="EMBL" id="JAAKGT010000008">
    <property type="protein sequence ID" value="NGM51214.1"/>
    <property type="molecule type" value="Genomic_DNA"/>
</dbReference>
<protein>
    <recommendedName>
        <fullName evidence="3">Energy transducer TonB</fullName>
    </recommendedName>
</protein>
<feature type="chain" id="PRO_5026258459" description="Energy transducer TonB" evidence="1">
    <location>
        <begin position="27"/>
        <end position="139"/>
    </location>
</feature>
<dbReference type="AlphaFoldDB" id="A0A6G4R0W0"/>
<proteinExistence type="predicted"/>
<dbReference type="PROSITE" id="PS51257">
    <property type="entry name" value="PROKAR_LIPOPROTEIN"/>
    <property type="match status" value="1"/>
</dbReference>
<organism evidence="2">
    <name type="scientific">Caulobacter sp. 602-2</name>
    <dbReference type="NCBI Taxonomy" id="2710887"/>
    <lineage>
        <taxon>Bacteria</taxon>
        <taxon>Pseudomonadati</taxon>
        <taxon>Pseudomonadota</taxon>
        <taxon>Alphaproteobacteria</taxon>
        <taxon>Caulobacterales</taxon>
        <taxon>Caulobacteraceae</taxon>
        <taxon>Caulobacter</taxon>
    </lineage>
</organism>
<feature type="signal peptide" evidence="1">
    <location>
        <begin position="1"/>
        <end position="26"/>
    </location>
</feature>
<evidence type="ECO:0008006" key="3">
    <source>
        <dbReference type="Google" id="ProtNLM"/>
    </source>
</evidence>
<reference evidence="2" key="1">
    <citation type="submission" date="2020-02" db="EMBL/GenBank/DDBJ databases">
        <authorList>
            <person name="Gao J."/>
            <person name="Sun J."/>
        </authorList>
    </citation>
    <scope>NUCLEOTIDE SEQUENCE</scope>
    <source>
        <strain evidence="2">602-2</strain>
    </source>
</reference>